<gene>
    <name evidence="2" type="ORF">C7M84_013208</name>
</gene>
<protein>
    <submittedName>
        <fullName evidence="2">Uncharacterized protein</fullName>
    </submittedName>
</protein>
<feature type="compositionally biased region" description="Pro residues" evidence="1">
    <location>
        <begin position="100"/>
        <end position="122"/>
    </location>
</feature>
<reference evidence="2 3" key="2">
    <citation type="submission" date="2019-01" db="EMBL/GenBank/DDBJ databases">
        <title>The decoding of complex shrimp genome reveals the adaptation for benthos swimmer, frequently molting mechanism and breeding impact on genome.</title>
        <authorList>
            <person name="Sun Y."/>
            <person name="Gao Y."/>
            <person name="Yu Y."/>
        </authorList>
    </citation>
    <scope>NUCLEOTIDE SEQUENCE [LARGE SCALE GENOMIC DNA]</scope>
    <source>
        <tissue evidence="2">Muscle</tissue>
    </source>
</reference>
<evidence type="ECO:0000256" key="1">
    <source>
        <dbReference type="SAM" id="MobiDB-lite"/>
    </source>
</evidence>
<name>A0A3R7PJK0_PENVA</name>
<comment type="caution">
    <text evidence="2">The sequence shown here is derived from an EMBL/GenBank/DDBJ whole genome shotgun (WGS) entry which is preliminary data.</text>
</comment>
<dbReference type="Proteomes" id="UP000283509">
    <property type="component" value="Unassembled WGS sequence"/>
</dbReference>
<accession>A0A3R7PJK0</accession>
<dbReference type="OrthoDB" id="2275718at2759"/>
<keyword evidence="3" id="KW-1185">Reference proteome</keyword>
<feature type="compositionally biased region" description="Pro residues" evidence="1">
    <location>
        <begin position="131"/>
        <end position="150"/>
    </location>
</feature>
<dbReference type="PRINTS" id="PR01217">
    <property type="entry name" value="PRICHEXTENSN"/>
</dbReference>
<proteinExistence type="predicted"/>
<feature type="region of interest" description="Disordered" evidence="1">
    <location>
        <begin position="95"/>
        <end position="198"/>
    </location>
</feature>
<organism evidence="2 3">
    <name type="scientific">Penaeus vannamei</name>
    <name type="common">Whiteleg shrimp</name>
    <name type="synonym">Litopenaeus vannamei</name>
    <dbReference type="NCBI Taxonomy" id="6689"/>
    <lineage>
        <taxon>Eukaryota</taxon>
        <taxon>Metazoa</taxon>
        <taxon>Ecdysozoa</taxon>
        <taxon>Arthropoda</taxon>
        <taxon>Crustacea</taxon>
        <taxon>Multicrustacea</taxon>
        <taxon>Malacostraca</taxon>
        <taxon>Eumalacostraca</taxon>
        <taxon>Eucarida</taxon>
        <taxon>Decapoda</taxon>
        <taxon>Dendrobranchiata</taxon>
        <taxon>Penaeoidea</taxon>
        <taxon>Penaeidae</taxon>
        <taxon>Penaeus</taxon>
    </lineage>
</organism>
<reference evidence="2 3" key="1">
    <citation type="submission" date="2018-04" db="EMBL/GenBank/DDBJ databases">
        <authorList>
            <person name="Zhang X."/>
            <person name="Yuan J."/>
            <person name="Li F."/>
            <person name="Xiang J."/>
        </authorList>
    </citation>
    <scope>NUCLEOTIDE SEQUENCE [LARGE SCALE GENOMIC DNA]</scope>
    <source>
        <tissue evidence="2">Muscle</tissue>
    </source>
</reference>
<feature type="compositionally biased region" description="Low complexity" evidence="1">
    <location>
        <begin position="165"/>
        <end position="189"/>
    </location>
</feature>
<evidence type="ECO:0000313" key="2">
    <source>
        <dbReference type="EMBL" id="ROT68631.1"/>
    </source>
</evidence>
<evidence type="ECO:0000313" key="3">
    <source>
        <dbReference type="Proteomes" id="UP000283509"/>
    </source>
</evidence>
<dbReference type="AlphaFoldDB" id="A0A3R7PJK0"/>
<dbReference type="EMBL" id="QCYY01002650">
    <property type="protein sequence ID" value="ROT68631.1"/>
    <property type="molecule type" value="Genomic_DNA"/>
</dbReference>
<sequence length="274" mass="28824">MQVAAATGQPILAPAPMNTQPQAITAVQIPQNMLPQTPAHYQQYPGMHMIPVRFPPTGMQMVTAVVPTSVGMYHQNAESQQQSQQHSHQTMFMASTTLPPHQPHPTHTPGPGPQPAQPPTPQNPGGGGGPPNMPTQPPTPGPTPPQPLIYPPHMAGQPSLPQHLSQHSPHTAPSPHAHQYPGQNAAAAGHHGGPGQQMTTQIVMLPPSMQAGPHMIHPSGPPPHSATAHIPSSMAGFTPTSSAAVQHMPSAPHIQYMQGTPGSHHHLPIVHHSQ</sequence>